<evidence type="ECO:0000313" key="3">
    <source>
        <dbReference type="EMBL" id="WVZ78816.1"/>
    </source>
</evidence>
<dbReference type="EMBL" id="CP144750">
    <property type="protein sequence ID" value="WVZ78816.1"/>
    <property type="molecule type" value="Genomic_DNA"/>
</dbReference>
<dbReference type="PANTHER" id="PTHR34145:SF65">
    <property type="entry name" value="FBD DOMAIN-CONTAINING PROTEIN"/>
    <property type="match status" value="1"/>
</dbReference>
<dbReference type="Pfam" id="PF23622">
    <property type="entry name" value="LRR_At1g61320_AtMIF1"/>
    <property type="match status" value="1"/>
</dbReference>
<dbReference type="InterPro" id="IPR001810">
    <property type="entry name" value="F-box_dom"/>
</dbReference>
<proteinExistence type="predicted"/>
<evidence type="ECO:0000313" key="4">
    <source>
        <dbReference type="Proteomes" id="UP001341281"/>
    </source>
</evidence>
<dbReference type="SUPFAM" id="SSF81383">
    <property type="entry name" value="F-box domain"/>
    <property type="match status" value="1"/>
</dbReference>
<organism evidence="3 4">
    <name type="scientific">Paspalum notatum var. saurae</name>
    <dbReference type="NCBI Taxonomy" id="547442"/>
    <lineage>
        <taxon>Eukaryota</taxon>
        <taxon>Viridiplantae</taxon>
        <taxon>Streptophyta</taxon>
        <taxon>Embryophyta</taxon>
        <taxon>Tracheophyta</taxon>
        <taxon>Spermatophyta</taxon>
        <taxon>Magnoliopsida</taxon>
        <taxon>Liliopsida</taxon>
        <taxon>Poales</taxon>
        <taxon>Poaceae</taxon>
        <taxon>PACMAD clade</taxon>
        <taxon>Panicoideae</taxon>
        <taxon>Andropogonodae</taxon>
        <taxon>Paspaleae</taxon>
        <taxon>Paspalinae</taxon>
        <taxon>Paspalum</taxon>
    </lineage>
</organism>
<protein>
    <recommendedName>
        <fullName evidence="2">F-box domain-containing protein</fullName>
    </recommendedName>
</protein>
<dbReference type="AlphaFoldDB" id="A0AAQ3WZ20"/>
<evidence type="ECO:0000259" key="2">
    <source>
        <dbReference type="PROSITE" id="PS50181"/>
    </source>
</evidence>
<feature type="compositionally biased region" description="Gly residues" evidence="1">
    <location>
        <begin position="1"/>
        <end position="17"/>
    </location>
</feature>
<keyword evidence="4" id="KW-1185">Reference proteome</keyword>
<dbReference type="Proteomes" id="UP001341281">
    <property type="component" value="Chromosome 06"/>
</dbReference>
<dbReference type="Gene3D" id="3.80.10.10">
    <property type="entry name" value="Ribonuclease Inhibitor"/>
    <property type="match status" value="1"/>
</dbReference>
<name>A0AAQ3WZ20_PASNO</name>
<dbReference type="Gene3D" id="1.20.1280.50">
    <property type="match status" value="1"/>
</dbReference>
<sequence>MATDVDGGGGGGGGGGAKRQRVDEQEDRISELPDELRQRILTFLPLKDAIRTGAVARGWRDQWRSRWAHRGSVEVHLKSRDAPRRELDALEREPRPRRRLDRFSLVVDTCKLKPSELRRFTDYATECRVEDLHVEMRKSTLAAKLNFHMPLSSPLLARLSLRRISISGMYFKGAQPFRALEVIRLHSVNITQTAVRKMMALCPGLLTLDLRDCDCAEFFYCHSGLAMPPNLRSITIAECDGVADLRWVGVPCLRSFRYSGDYLCFDLPCDAVLADLYIRLSNSLSRKYYTDSLNNSLPKDLSCLNVLTICSNVLPVVSLLPDDGASAQLPILNLHSLKELQLLMLKMEPVNLADLYAFLKTCQCPNLERLFVQLPEISYNTSKSSTEEVTEEPREDGLDNLAMVKVKNFNWRRTEVQLVSFLLRKTSCLRKLSIVSPNAIPLDVPGVQEADLLLIKEALASGKMVLSEMDDAATQPYHSEVFIKYVLGVLS</sequence>
<reference evidence="3 4" key="1">
    <citation type="submission" date="2024-02" db="EMBL/GenBank/DDBJ databases">
        <title>High-quality chromosome-scale genome assembly of Pensacola bahiagrass (Paspalum notatum Flugge var. saurae).</title>
        <authorList>
            <person name="Vega J.M."/>
            <person name="Podio M."/>
            <person name="Orjuela J."/>
            <person name="Siena L.A."/>
            <person name="Pessino S.C."/>
            <person name="Combes M.C."/>
            <person name="Mariac C."/>
            <person name="Albertini E."/>
            <person name="Pupilli F."/>
            <person name="Ortiz J.P.A."/>
            <person name="Leblanc O."/>
        </authorList>
    </citation>
    <scope>NUCLEOTIDE SEQUENCE [LARGE SCALE GENOMIC DNA]</scope>
    <source>
        <strain evidence="3">R1</strain>
        <tissue evidence="3">Leaf</tissue>
    </source>
</reference>
<evidence type="ECO:0000256" key="1">
    <source>
        <dbReference type="SAM" id="MobiDB-lite"/>
    </source>
</evidence>
<dbReference type="InterPro" id="IPR036047">
    <property type="entry name" value="F-box-like_dom_sf"/>
</dbReference>
<dbReference type="PROSITE" id="PS50181">
    <property type="entry name" value="FBOX"/>
    <property type="match status" value="1"/>
</dbReference>
<feature type="compositionally biased region" description="Basic and acidic residues" evidence="1">
    <location>
        <begin position="20"/>
        <end position="29"/>
    </location>
</feature>
<dbReference type="PANTHER" id="PTHR34145">
    <property type="entry name" value="OS02G0105600 PROTEIN"/>
    <property type="match status" value="1"/>
</dbReference>
<accession>A0AAQ3WZ20</accession>
<dbReference type="Pfam" id="PF00646">
    <property type="entry name" value="F-box"/>
    <property type="match status" value="1"/>
</dbReference>
<gene>
    <name evidence="3" type="ORF">U9M48_026466</name>
</gene>
<dbReference type="CDD" id="cd22160">
    <property type="entry name" value="F-box_AtFBL13-like"/>
    <property type="match status" value="1"/>
</dbReference>
<dbReference type="InterPro" id="IPR053772">
    <property type="entry name" value="At1g61320/At1g61330-like"/>
</dbReference>
<feature type="region of interest" description="Disordered" evidence="1">
    <location>
        <begin position="1"/>
        <end position="29"/>
    </location>
</feature>
<dbReference type="InterPro" id="IPR055357">
    <property type="entry name" value="LRR_At1g61320_AtMIF1"/>
</dbReference>
<dbReference type="InterPro" id="IPR032675">
    <property type="entry name" value="LRR_dom_sf"/>
</dbReference>
<dbReference type="SUPFAM" id="SSF52047">
    <property type="entry name" value="RNI-like"/>
    <property type="match status" value="1"/>
</dbReference>
<dbReference type="InterPro" id="IPR053781">
    <property type="entry name" value="F-box_AtFBL13-like"/>
</dbReference>
<feature type="domain" description="F-box" evidence="2">
    <location>
        <begin position="26"/>
        <end position="61"/>
    </location>
</feature>